<gene>
    <name evidence="2" type="ORF">E0H58_41060</name>
</gene>
<feature type="region of interest" description="Disordered" evidence="1">
    <location>
        <begin position="1"/>
        <end position="73"/>
    </location>
</feature>
<feature type="compositionally biased region" description="Basic and acidic residues" evidence="1">
    <location>
        <begin position="18"/>
        <end position="40"/>
    </location>
</feature>
<dbReference type="RefSeq" id="WP_131468878.1">
    <property type="nucleotide sequence ID" value="NZ_SJJY01000014.1"/>
</dbReference>
<name>A0ABY1ZVH2_9ACTN</name>
<sequence length="121" mass="11819">MHPNPRPETDADPFAASDPERPADRGTDPRAAADADRAGDPDPFAEGDAESAADRGADPGAAAAGSGSDVCDAVGAAGYSDAVSAGGAADADRAGYAVCRADSHARTARDPDAAADGPVAR</sequence>
<dbReference type="Proteomes" id="UP000292385">
    <property type="component" value="Unassembled WGS sequence"/>
</dbReference>
<dbReference type="EMBL" id="SJJY01000014">
    <property type="protein sequence ID" value="TCC16259.1"/>
    <property type="molecule type" value="Genomic_DNA"/>
</dbReference>
<reference evidence="2 3" key="1">
    <citation type="submission" date="2019-02" db="EMBL/GenBank/DDBJ databases">
        <title>Kribbella capetownensis sp. nov. and Kribbella speibonae sp. nov., isolated from soil.</title>
        <authorList>
            <person name="Curtis S.M."/>
            <person name="Norton I."/>
            <person name="Everest G.J."/>
            <person name="Meyers P.R."/>
        </authorList>
    </citation>
    <scope>NUCLEOTIDE SEQUENCE [LARGE SCALE GENOMIC DNA]</scope>
    <source>
        <strain evidence="2 3">SK5</strain>
    </source>
</reference>
<evidence type="ECO:0000313" key="2">
    <source>
        <dbReference type="EMBL" id="TCC16259.1"/>
    </source>
</evidence>
<protein>
    <submittedName>
        <fullName evidence="2">Uncharacterized protein</fullName>
    </submittedName>
</protein>
<proteinExistence type="predicted"/>
<evidence type="ECO:0000313" key="3">
    <source>
        <dbReference type="Proteomes" id="UP000292385"/>
    </source>
</evidence>
<accession>A0ABY1ZVH2</accession>
<organism evidence="2 3">
    <name type="scientific">Kribbella speibonae</name>
    <dbReference type="NCBI Taxonomy" id="1572660"/>
    <lineage>
        <taxon>Bacteria</taxon>
        <taxon>Bacillati</taxon>
        <taxon>Actinomycetota</taxon>
        <taxon>Actinomycetes</taxon>
        <taxon>Propionibacteriales</taxon>
        <taxon>Kribbellaceae</taxon>
        <taxon>Kribbella</taxon>
    </lineage>
</organism>
<feature type="compositionally biased region" description="Low complexity" evidence="1">
    <location>
        <begin position="58"/>
        <end position="73"/>
    </location>
</feature>
<comment type="caution">
    <text evidence="2">The sequence shown here is derived from an EMBL/GenBank/DDBJ whole genome shotgun (WGS) entry which is preliminary data.</text>
</comment>
<evidence type="ECO:0000256" key="1">
    <source>
        <dbReference type="SAM" id="MobiDB-lite"/>
    </source>
</evidence>
<keyword evidence="3" id="KW-1185">Reference proteome</keyword>